<proteinExistence type="predicted"/>
<keyword evidence="3" id="KW-1185">Reference proteome</keyword>
<reference evidence="3" key="1">
    <citation type="submission" date="2016-10" db="EMBL/GenBank/DDBJ databases">
        <authorList>
            <person name="Varghese N."/>
            <person name="Submissions S."/>
        </authorList>
    </citation>
    <scope>NUCLEOTIDE SEQUENCE [LARGE SCALE GENOMIC DNA]</scope>
    <source>
        <strain evidence="3">DSM 24729</strain>
    </source>
</reference>
<organism evidence="2 3">
    <name type="scientific">Cellulophaga baltica</name>
    <dbReference type="NCBI Taxonomy" id="76594"/>
    <lineage>
        <taxon>Bacteria</taxon>
        <taxon>Pseudomonadati</taxon>
        <taxon>Bacteroidota</taxon>
        <taxon>Flavobacteriia</taxon>
        <taxon>Flavobacteriales</taxon>
        <taxon>Flavobacteriaceae</taxon>
        <taxon>Cellulophaga</taxon>
    </lineage>
</organism>
<accession>A0A1G7D724</accession>
<dbReference type="Proteomes" id="UP000182114">
    <property type="component" value="Unassembled WGS sequence"/>
</dbReference>
<sequence>MKKYFQSLILLMLLSFVMVSCKDYPKSDKIIHNHEFPKVSANDNLNISVLLDLSDRINPEKYPAPAMEFYMRDVGYLKSIAENFEAHIMNKRMIKIDDKIQVFIDPEPSDKNLNEKLSALKIVFNKDVATKKEILETCKKYDSISTLIYEAAIKDDHYVGSDTWRFFKNKVNDYCIIDGYRNILIVLTDGYIYHKGTKMKERNRTTYLTPKDIKGFGFNKSGWKEKYEQQDFGFITANENLSNIEVLVLGINPDDKNPYEEDVIRAYWNKWLKEMNVKNFDIKQADLPSNMEKVIRDFILKE</sequence>
<name>A0A1G7D724_9FLAO</name>
<dbReference type="AlphaFoldDB" id="A0A1G7D724"/>
<keyword evidence="1" id="KW-0732">Signal</keyword>
<dbReference type="EMBL" id="FNBD01000001">
    <property type="protein sequence ID" value="SDE46736.1"/>
    <property type="molecule type" value="Genomic_DNA"/>
</dbReference>
<evidence type="ECO:0000256" key="1">
    <source>
        <dbReference type="SAM" id="SignalP"/>
    </source>
</evidence>
<dbReference type="RefSeq" id="WP_074537204.1">
    <property type="nucleotide sequence ID" value="NZ_FNBD01000001.1"/>
</dbReference>
<feature type="chain" id="PRO_5010292339" description="VWFA domain-containing protein" evidence="1">
    <location>
        <begin position="22"/>
        <end position="302"/>
    </location>
</feature>
<dbReference type="PROSITE" id="PS51257">
    <property type="entry name" value="PROKAR_LIPOPROTEIN"/>
    <property type="match status" value="1"/>
</dbReference>
<feature type="signal peptide" evidence="1">
    <location>
        <begin position="1"/>
        <end position="21"/>
    </location>
</feature>
<evidence type="ECO:0000313" key="3">
    <source>
        <dbReference type="Proteomes" id="UP000182114"/>
    </source>
</evidence>
<evidence type="ECO:0000313" key="2">
    <source>
        <dbReference type="EMBL" id="SDE46736.1"/>
    </source>
</evidence>
<evidence type="ECO:0008006" key="4">
    <source>
        <dbReference type="Google" id="ProtNLM"/>
    </source>
</evidence>
<protein>
    <recommendedName>
        <fullName evidence="4">VWFA domain-containing protein</fullName>
    </recommendedName>
</protein>
<gene>
    <name evidence="2" type="ORF">SAMN04487992_101359</name>
</gene>